<dbReference type="EMBL" id="GBRD01017817">
    <property type="protein sequence ID" value="JAG48010.1"/>
    <property type="molecule type" value="Transcribed_RNA"/>
</dbReference>
<name>A0A0A9ZHZ7_LYGHE</name>
<feature type="compositionally biased region" description="Polar residues" evidence="1">
    <location>
        <begin position="63"/>
        <end position="73"/>
    </location>
</feature>
<dbReference type="EMBL" id="GBHO01001429">
    <property type="protein sequence ID" value="JAG42175.1"/>
    <property type="molecule type" value="Transcribed_RNA"/>
</dbReference>
<feature type="region of interest" description="Disordered" evidence="1">
    <location>
        <begin position="60"/>
        <end position="104"/>
    </location>
</feature>
<dbReference type="AlphaFoldDB" id="A0A0A9ZHZ7"/>
<gene>
    <name evidence="2" type="primary">P4HA1_1</name>
    <name evidence="2" type="ORF">CM83_99781</name>
</gene>
<evidence type="ECO:0000256" key="1">
    <source>
        <dbReference type="SAM" id="MobiDB-lite"/>
    </source>
</evidence>
<reference evidence="2" key="2">
    <citation type="submission" date="2014-07" db="EMBL/GenBank/DDBJ databases">
        <authorList>
            <person name="Hull J."/>
        </authorList>
    </citation>
    <scope>NUCLEOTIDE SEQUENCE</scope>
</reference>
<accession>A0A0A9ZHZ7</accession>
<reference evidence="2" key="1">
    <citation type="journal article" date="2014" name="PLoS ONE">
        <title>Transcriptome-Based Identification of ABC Transporters in the Western Tarnished Plant Bug Lygus hesperus.</title>
        <authorList>
            <person name="Hull J.J."/>
            <person name="Chaney K."/>
            <person name="Geib S.M."/>
            <person name="Fabrick J.A."/>
            <person name="Brent C.S."/>
            <person name="Walsh D."/>
            <person name="Lavine L.C."/>
        </authorList>
    </citation>
    <scope>NUCLEOTIDE SEQUENCE</scope>
</reference>
<feature type="compositionally biased region" description="Polar residues" evidence="1">
    <location>
        <begin position="127"/>
        <end position="168"/>
    </location>
</feature>
<evidence type="ECO:0000313" key="3">
    <source>
        <dbReference type="EMBL" id="JAG48010.1"/>
    </source>
</evidence>
<protein>
    <submittedName>
        <fullName evidence="2">Prolyl 4-hydroxylase subunit alpha-1</fullName>
    </submittedName>
</protein>
<reference evidence="3" key="3">
    <citation type="submission" date="2014-09" db="EMBL/GenBank/DDBJ databases">
        <authorList>
            <person name="Magalhaes I.L.F."/>
            <person name="Oliveira U."/>
            <person name="Santos F.R."/>
            <person name="Vidigal T.H.D.A."/>
            <person name="Brescovit A.D."/>
            <person name="Santos A.J."/>
        </authorList>
    </citation>
    <scope>NUCLEOTIDE SEQUENCE</scope>
</reference>
<organism evidence="2">
    <name type="scientific">Lygus hesperus</name>
    <name type="common">Western plant bug</name>
    <dbReference type="NCBI Taxonomy" id="30085"/>
    <lineage>
        <taxon>Eukaryota</taxon>
        <taxon>Metazoa</taxon>
        <taxon>Ecdysozoa</taxon>
        <taxon>Arthropoda</taxon>
        <taxon>Hexapoda</taxon>
        <taxon>Insecta</taxon>
        <taxon>Pterygota</taxon>
        <taxon>Neoptera</taxon>
        <taxon>Paraneoptera</taxon>
        <taxon>Hemiptera</taxon>
        <taxon>Heteroptera</taxon>
        <taxon>Panheteroptera</taxon>
        <taxon>Cimicomorpha</taxon>
        <taxon>Miridae</taxon>
        <taxon>Mirini</taxon>
        <taxon>Lygus</taxon>
    </lineage>
</organism>
<feature type="region of interest" description="Disordered" evidence="1">
    <location>
        <begin position="127"/>
        <end position="202"/>
    </location>
</feature>
<evidence type="ECO:0000313" key="2">
    <source>
        <dbReference type="EMBL" id="JAG42175.1"/>
    </source>
</evidence>
<proteinExistence type="predicted"/>
<sequence>MGDLMDENEFKGLDHKKLLDEQQALEQAEAVGFCVPRKCPESSYNHTGSLPSEWGTHVRRDSYGSNNRRTTATDYWRGSGDATAERSTTTVSRSNDEDEDEGGELCHRDLSDESIPLLQAHFGPRLSKNTVRETMTPQPSTAGQTVQRSSSVNTCRTAILSRVSTRVTNKPPSEPSTEPSSKTSQDELGGETWSPRSPDLRSDIRTSAAGACRIIFPCFRSTKTTVCKSSIFFAPFDHRRPHLLRHAPFHIRQQ</sequence>